<name>A0ABR3EXK3_9AGAR</name>
<dbReference type="Proteomes" id="UP001465976">
    <property type="component" value="Unassembled WGS sequence"/>
</dbReference>
<sequence length="75" mass="8101">MRAYAVYNDDTFLKLAEDWWDWTWLWTISDAAAANMSASGKSAPLPSECSGYPIIGGTFADTNPTNANVALVPTA</sequence>
<feature type="non-terminal residue" evidence="1">
    <location>
        <position position="75"/>
    </location>
</feature>
<evidence type="ECO:0000313" key="1">
    <source>
        <dbReference type="EMBL" id="KAL0567634.1"/>
    </source>
</evidence>
<reference evidence="1 2" key="1">
    <citation type="submission" date="2024-02" db="EMBL/GenBank/DDBJ databases">
        <title>A draft genome for the cacao thread blight pathogen Marasmius crinis-equi.</title>
        <authorList>
            <person name="Cohen S.P."/>
            <person name="Baruah I.K."/>
            <person name="Amoako-Attah I."/>
            <person name="Bukari Y."/>
            <person name="Meinhardt L.W."/>
            <person name="Bailey B.A."/>
        </authorList>
    </citation>
    <scope>NUCLEOTIDE SEQUENCE [LARGE SCALE GENOMIC DNA]</scope>
    <source>
        <strain evidence="1 2">GH-76</strain>
    </source>
</reference>
<keyword evidence="2" id="KW-1185">Reference proteome</keyword>
<organism evidence="1 2">
    <name type="scientific">Marasmius crinis-equi</name>
    <dbReference type="NCBI Taxonomy" id="585013"/>
    <lineage>
        <taxon>Eukaryota</taxon>
        <taxon>Fungi</taxon>
        <taxon>Dikarya</taxon>
        <taxon>Basidiomycota</taxon>
        <taxon>Agaricomycotina</taxon>
        <taxon>Agaricomycetes</taxon>
        <taxon>Agaricomycetidae</taxon>
        <taxon>Agaricales</taxon>
        <taxon>Marasmiineae</taxon>
        <taxon>Marasmiaceae</taxon>
        <taxon>Marasmius</taxon>
    </lineage>
</organism>
<proteinExistence type="predicted"/>
<dbReference type="EMBL" id="JBAHYK010001537">
    <property type="protein sequence ID" value="KAL0567634.1"/>
    <property type="molecule type" value="Genomic_DNA"/>
</dbReference>
<evidence type="ECO:0000313" key="2">
    <source>
        <dbReference type="Proteomes" id="UP001465976"/>
    </source>
</evidence>
<comment type="caution">
    <text evidence="1">The sequence shown here is derived from an EMBL/GenBank/DDBJ whole genome shotgun (WGS) entry which is preliminary data.</text>
</comment>
<protein>
    <submittedName>
        <fullName evidence="1">Uncharacterized protein</fullName>
    </submittedName>
</protein>
<accession>A0ABR3EXK3</accession>
<gene>
    <name evidence="1" type="ORF">V5O48_014367</name>
</gene>